<reference evidence="1 2" key="1">
    <citation type="journal article" date="2014" name="Int. J. Syst. Evol. Microbiol.">
        <title>Complete genome sequence of Corynebacterium casei LMG S-19264T (=DSM 44701T), isolated from a smear-ripened cheese.</title>
        <authorList>
            <consortium name="US DOE Joint Genome Institute (JGI-PGF)"/>
            <person name="Walter F."/>
            <person name="Albersmeier A."/>
            <person name="Kalinowski J."/>
            <person name="Ruckert C."/>
        </authorList>
    </citation>
    <scope>NUCLEOTIDE SEQUENCE [LARGE SCALE GENOMIC DNA]</scope>
    <source>
        <strain evidence="1 2">CGMCC 4.7215</strain>
    </source>
</reference>
<accession>A0ABD5X765</accession>
<organism evidence="1 2">
    <name type="scientific">Halovenus rubra</name>
    <dbReference type="NCBI Taxonomy" id="869890"/>
    <lineage>
        <taxon>Archaea</taxon>
        <taxon>Methanobacteriati</taxon>
        <taxon>Methanobacteriota</taxon>
        <taxon>Stenosarchaea group</taxon>
        <taxon>Halobacteria</taxon>
        <taxon>Halobacteriales</taxon>
        <taxon>Haloarculaceae</taxon>
        <taxon>Halovenus</taxon>
    </lineage>
</organism>
<protein>
    <recommendedName>
        <fullName evidence="3">Transposase DDE domain-containing protein</fullName>
    </recommendedName>
</protein>
<evidence type="ECO:0008006" key="3">
    <source>
        <dbReference type="Google" id="ProtNLM"/>
    </source>
</evidence>
<dbReference type="EMBL" id="JBHSZQ010000047">
    <property type="protein sequence ID" value="MFC7127088.1"/>
    <property type="molecule type" value="Genomic_DNA"/>
</dbReference>
<dbReference type="RefSeq" id="WP_382230736.1">
    <property type="nucleotide sequence ID" value="NZ_JAODIY010000009.1"/>
</dbReference>
<dbReference type="InterPro" id="IPR012337">
    <property type="entry name" value="RNaseH-like_sf"/>
</dbReference>
<dbReference type="Proteomes" id="UP001596414">
    <property type="component" value="Unassembled WGS sequence"/>
</dbReference>
<proteinExistence type="predicted"/>
<dbReference type="AlphaFoldDB" id="A0ABD5X765"/>
<gene>
    <name evidence="1" type="ORF">ACFQJ7_13825</name>
</gene>
<sequence length="153" mass="17840">MALLLGGLWLLLGGLTFESLLSTIEEEEDIPEREPFDAPIIPFETNHPLIDTDVGEEREMAHQIGRMMSRYKRRWGIENGFKKLKKFLCRTTSKDHQYRYFNFAFACVLYNCWRIVDLLVQLSIKDDPTYSPEITANIFLTIAKNYYGLDPPN</sequence>
<evidence type="ECO:0000313" key="2">
    <source>
        <dbReference type="Proteomes" id="UP001596414"/>
    </source>
</evidence>
<evidence type="ECO:0000313" key="1">
    <source>
        <dbReference type="EMBL" id="MFC7127088.1"/>
    </source>
</evidence>
<dbReference type="SUPFAM" id="SSF53098">
    <property type="entry name" value="Ribonuclease H-like"/>
    <property type="match status" value="1"/>
</dbReference>
<name>A0ABD5X765_9EURY</name>
<comment type="caution">
    <text evidence="1">The sequence shown here is derived from an EMBL/GenBank/DDBJ whole genome shotgun (WGS) entry which is preliminary data.</text>
</comment>